<reference evidence="2 3" key="1">
    <citation type="submission" date="2021-06" db="EMBL/GenBank/DDBJ databases">
        <title>Caerostris extrusa draft genome.</title>
        <authorList>
            <person name="Kono N."/>
            <person name="Arakawa K."/>
        </authorList>
    </citation>
    <scope>NUCLEOTIDE SEQUENCE [LARGE SCALE GENOMIC DNA]</scope>
</reference>
<keyword evidence="3" id="KW-1185">Reference proteome</keyword>
<evidence type="ECO:0000313" key="2">
    <source>
        <dbReference type="EMBL" id="GIY89307.1"/>
    </source>
</evidence>
<dbReference type="Proteomes" id="UP001054945">
    <property type="component" value="Unassembled WGS sequence"/>
</dbReference>
<gene>
    <name evidence="2" type="ORF">CEXT_752471</name>
</gene>
<organism evidence="2 3">
    <name type="scientific">Caerostris extrusa</name>
    <name type="common">Bark spider</name>
    <name type="synonym">Caerostris bankana</name>
    <dbReference type="NCBI Taxonomy" id="172846"/>
    <lineage>
        <taxon>Eukaryota</taxon>
        <taxon>Metazoa</taxon>
        <taxon>Ecdysozoa</taxon>
        <taxon>Arthropoda</taxon>
        <taxon>Chelicerata</taxon>
        <taxon>Arachnida</taxon>
        <taxon>Araneae</taxon>
        <taxon>Araneomorphae</taxon>
        <taxon>Entelegynae</taxon>
        <taxon>Araneoidea</taxon>
        <taxon>Araneidae</taxon>
        <taxon>Caerostris</taxon>
    </lineage>
</organism>
<accession>A0AAV4X2H2</accession>
<dbReference type="AlphaFoldDB" id="A0AAV4X2H2"/>
<feature type="region of interest" description="Disordered" evidence="1">
    <location>
        <begin position="1"/>
        <end position="29"/>
    </location>
</feature>
<comment type="caution">
    <text evidence="2">The sequence shown here is derived from an EMBL/GenBank/DDBJ whole genome shotgun (WGS) entry which is preliminary data.</text>
</comment>
<evidence type="ECO:0000313" key="3">
    <source>
        <dbReference type="Proteomes" id="UP001054945"/>
    </source>
</evidence>
<name>A0AAV4X2H2_CAEEX</name>
<proteinExistence type="predicted"/>
<feature type="compositionally biased region" description="Polar residues" evidence="1">
    <location>
        <begin position="1"/>
        <end position="12"/>
    </location>
</feature>
<evidence type="ECO:0000256" key="1">
    <source>
        <dbReference type="SAM" id="MobiDB-lite"/>
    </source>
</evidence>
<protein>
    <submittedName>
        <fullName evidence="2">Uncharacterized protein</fullName>
    </submittedName>
</protein>
<dbReference type="EMBL" id="BPLR01017185">
    <property type="protein sequence ID" value="GIY89307.1"/>
    <property type="molecule type" value="Genomic_DNA"/>
</dbReference>
<sequence length="127" mass="14300">MAISPSKSNTRTLLREKDNGDTQPLRSAPSSRGEILYNIHRRAIPLTFIIGRKLLSCQHRLSGCIFYWSSVNTEAARNVVLTIVGVVSGWNDGSFAIDQIAQRMLRTFLIKLAFIKCYFNCLGTKSY</sequence>